<dbReference type="GO" id="GO:0071763">
    <property type="term" value="P:nuclear membrane organization"/>
    <property type="evidence" value="ECO:0007669"/>
    <property type="project" value="TreeGrafter"/>
</dbReference>
<feature type="region of interest" description="Disordered" evidence="1">
    <location>
        <begin position="1"/>
        <end position="43"/>
    </location>
</feature>
<evidence type="ECO:0000313" key="2">
    <source>
        <dbReference type="EMBL" id="ESW10412.1"/>
    </source>
</evidence>
<name>V7AXN9_PHAVU</name>
<dbReference type="STRING" id="3885.V7AXN9"/>
<gene>
    <name evidence="2" type="ORF">PHAVU_009G207200g</name>
</gene>
<dbReference type="EMBL" id="CM002296">
    <property type="protein sequence ID" value="ESW10412.1"/>
    <property type="molecule type" value="Genomic_DNA"/>
</dbReference>
<evidence type="ECO:0008006" key="4">
    <source>
        <dbReference type="Google" id="ProtNLM"/>
    </source>
</evidence>
<evidence type="ECO:0000313" key="3">
    <source>
        <dbReference type="Proteomes" id="UP000000226"/>
    </source>
</evidence>
<dbReference type="PANTHER" id="PTHR33416:SF18">
    <property type="entry name" value="NUCLEOPORIN-LIKE PROTEIN"/>
    <property type="match status" value="1"/>
</dbReference>
<dbReference type="PANTHER" id="PTHR33416">
    <property type="entry name" value="NUCLEAR PORE COMPLEX PROTEIN NUP1"/>
    <property type="match status" value="1"/>
</dbReference>
<evidence type="ECO:0000256" key="1">
    <source>
        <dbReference type="SAM" id="MobiDB-lite"/>
    </source>
</evidence>
<dbReference type="eggNOG" id="ENOG502QVDV">
    <property type="taxonomic scope" value="Eukaryota"/>
</dbReference>
<dbReference type="Proteomes" id="UP000000226">
    <property type="component" value="Chromosome 9"/>
</dbReference>
<dbReference type="GO" id="GO:0005635">
    <property type="term" value="C:nuclear envelope"/>
    <property type="evidence" value="ECO:0007669"/>
    <property type="project" value="TreeGrafter"/>
</dbReference>
<reference evidence="3" key="1">
    <citation type="journal article" date="2014" name="Nat. Genet.">
        <title>A reference genome for common bean and genome-wide analysis of dual domestications.</title>
        <authorList>
            <person name="Schmutz J."/>
            <person name="McClean P.E."/>
            <person name="Mamidi S."/>
            <person name="Wu G.A."/>
            <person name="Cannon S.B."/>
            <person name="Grimwood J."/>
            <person name="Jenkins J."/>
            <person name="Shu S."/>
            <person name="Song Q."/>
            <person name="Chavarro C."/>
            <person name="Torres-Torres M."/>
            <person name="Geffroy V."/>
            <person name="Moghaddam S.M."/>
            <person name="Gao D."/>
            <person name="Abernathy B."/>
            <person name="Barry K."/>
            <person name="Blair M."/>
            <person name="Brick M.A."/>
            <person name="Chovatia M."/>
            <person name="Gepts P."/>
            <person name="Goodstein D.M."/>
            <person name="Gonzales M."/>
            <person name="Hellsten U."/>
            <person name="Hyten D.L."/>
            <person name="Jia G."/>
            <person name="Kelly J.D."/>
            <person name="Kudrna D."/>
            <person name="Lee R."/>
            <person name="Richard M.M."/>
            <person name="Miklas P.N."/>
            <person name="Osorno J.M."/>
            <person name="Rodrigues J."/>
            <person name="Thareau V."/>
            <person name="Urrea C.A."/>
            <person name="Wang M."/>
            <person name="Yu Y."/>
            <person name="Zhang M."/>
            <person name="Wing R.A."/>
            <person name="Cregan P.B."/>
            <person name="Rokhsar D.S."/>
            <person name="Jackson S.A."/>
        </authorList>
    </citation>
    <scope>NUCLEOTIDE SEQUENCE [LARGE SCALE GENOMIC DNA]</scope>
    <source>
        <strain evidence="3">cv. G19833</strain>
    </source>
</reference>
<dbReference type="AlphaFoldDB" id="V7AXN9"/>
<proteinExistence type="predicted"/>
<feature type="compositionally biased region" description="Polar residues" evidence="1">
    <location>
        <begin position="386"/>
        <end position="406"/>
    </location>
</feature>
<organism evidence="2 3">
    <name type="scientific">Phaseolus vulgaris</name>
    <name type="common">Kidney bean</name>
    <name type="synonym">French bean</name>
    <dbReference type="NCBI Taxonomy" id="3885"/>
    <lineage>
        <taxon>Eukaryota</taxon>
        <taxon>Viridiplantae</taxon>
        <taxon>Streptophyta</taxon>
        <taxon>Embryophyta</taxon>
        <taxon>Tracheophyta</taxon>
        <taxon>Spermatophyta</taxon>
        <taxon>Magnoliopsida</taxon>
        <taxon>eudicotyledons</taxon>
        <taxon>Gunneridae</taxon>
        <taxon>Pentapetalae</taxon>
        <taxon>rosids</taxon>
        <taxon>fabids</taxon>
        <taxon>Fabales</taxon>
        <taxon>Fabaceae</taxon>
        <taxon>Papilionoideae</taxon>
        <taxon>50 kb inversion clade</taxon>
        <taxon>NPAAA clade</taxon>
        <taxon>indigoferoid/millettioid clade</taxon>
        <taxon>Phaseoleae</taxon>
        <taxon>Phaseolus</taxon>
    </lineage>
</organism>
<accession>V7AXN9</accession>
<feature type="compositionally biased region" description="Pro residues" evidence="1">
    <location>
        <begin position="26"/>
        <end position="35"/>
    </location>
</feature>
<protein>
    <recommendedName>
        <fullName evidence="4">Nuclear pore complex protein NUP1</fullName>
    </recommendedName>
</protein>
<keyword evidence="3" id="KW-1185">Reference proteome</keyword>
<dbReference type="OMA" id="KPSACWP"/>
<sequence length="711" mass="77413">MASEQITASAPEERGAGGKLRKPPQRKPLPSPYARPPETTSHRWISKLVDPALRLIAGGATRLLPSLFSPATPPSPLFCPTSAAEDQDIRETGDSHGDASRKSDIHLLASKSSEMASADDISGKVESSLDMAVSRQHEKVEKSDKNISDIEQMVKGKKFSRDEFDHLVAVINSRVMDLSNVKQGKENTSLTSRKDPEFLAMAHGLPNVSNEQRQEESTGAMWGTSTPFGVSKVQDQIAASPIEIARAYMDSRVSEAGPSSKDMIHVVENTVLHGVDGAIKPYDPSPSKKSSTCWPGAVVRDAYITPQSQRRYGLQNFPRTPYSRTLLTKSKSKFIHIQGENNHVSSTPIFQSRTAMYLQDKSTSGASESGYGSVGPVRRTRHKFGAQSSSRKPAYSSLNGPSQRESSGFVDGFTPVAKSMETIGAGSTNKPLGFPAGVPTVHLHTSLMAKKILDHIDRNIPTPKEKFAELKMAPKWRNSESSIEFSTTFSNEDNDLHKLNDFSPYKYDGLEGKKSTLLIEGKGNYHIDTQLKDSTDKSTEVRKEETLVPDVNAYNSRNPRLGNDDATKMTLPIGGHPYGVNQEKQASTNPASIKPVLPPISIKKPESKWTVASDNGSGFTFPVSTSSSVFSEPPTPSITPLFSAGDQHQLKQGSTELSYSFGSKKSPAVVFCFPSTSNSAVQNEAGDMKFNFGSSKKTNLSFCFEKNAVRC</sequence>
<dbReference type="OrthoDB" id="653151at2759"/>
<feature type="region of interest" description="Disordered" evidence="1">
    <location>
        <begin position="382"/>
        <end position="409"/>
    </location>
</feature>
<dbReference type="Gramene" id="ESW10412">
    <property type="protein sequence ID" value="ESW10412"/>
    <property type="gene ID" value="PHAVU_009G207200g"/>
</dbReference>